<feature type="compositionally biased region" description="Basic and acidic residues" evidence="14">
    <location>
        <begin position="1"/>
        <end position="10"/>
    </location>
</feature>
<dbReference type="Gene3D" id="2.30.22.10">
    <property type="entry name" value="Head domain of nucleotide exchange factor GrpE"/>
    <property type="match status" value="1"/>
</dbReference>
<evidence type="ECO:0000256" key="5">
    <source>
        <dbReference type="ARBA" id="ARBA00023016"/>
    </source>
</evidence>
<dbReference type="InterPro" id="IPR000740">
    <property type="entry name" value="GrpE"/>
</dbReference>
<evidence type="ECO:0000256" key="7">
    <source>
        <dbReference type="ARBA" id="ARBA00053401"/>
    </source>
</evidence>
<feature type="compositionally biased region" description="Acidic residues" evidence="14">
    <location>
        <begin position="34"/>
        <end position="47"/>
    </location>
</feature>
<dbReference type="InterPro" id="IPR013805">
    <property type="entry name" value="GrpE_CC"/>
</dbReference>
<dbReference type="GO" id="GO:0006457">
    <property type="term" value="P:protein folding"/>
    <property type="evidence" value="ECO:0007669"/>
    <property type="project" value="InterPro"/>
</dbReference>
<evidence type="ECO:0000256" key="14">
    <source>
        <dbReference type="SAM" id="MobiDB-lite"/>
    </source>
</evidence>
<dbReference type="PANTHER" id="PTHR21237:SF23">
    <property type="entry name" value="GRPE PROTEIN HOMOLOG, MITOCHONDRIAL"/>
    <property type="match status" value="1"/>
</dbReference>
<dbReference type="SUPFAM" id="SSF58014">
    <property type="entry name" value="Coiled-coil domain of nucleotide exchange factor GrpE"/>
    <property type="match status" value="1"/>
</dbReference>
<comment type="function">
    <text evidence="7 10 11">Participates actively in the response to hyperosmotic and heat shock by preventing the aggregation of stress-denatured proteins, in association with DnaK and GrpE. It is the nucleotide exchange factor for DnaK and may function as a thermosensor. Unfolded proteins bind initially to DnaJ; upon interaction with the DnaJ-bound protein, DnaK hydrolyzes its bound ATP, resulting in the formation of a stable complex. GrpE releases ADP from DnaK; ATP binding to DnaK triggers the release of the substrate protein, thus completing the reaction cycle. Several rounds of ATP-dependent interactions between DnaJ, DnaK and GrpE are required for fully efficient folding.</text>
</comment>
<dbReference type="Pfam" id="PF01025">
    <property type="entry name" value="GrpE"/>
    <property type="match status" value="1"/>
</dbReference>
<organism evidence="15 16">
    <name type="scientific">Rubrobacter tropicus</name>
    <dbReference type="NCBI Taxonomy" id="2653851"/>
    <lineage>
        <taxon>Bacteria</taxon>
        <taxon>Bacillati</taxon>
        <taxon>Actinomycetota</taxon>
        <taxon>Rubrobacteria</taxon>
        <taxon>Rubrobacterales</taxon>
        <taxon>Rubrobacteraceae</taxon>
        <taxon>Rubrobacter</taxon>
    </lineage>
</organism>
<sequence length="211" mass="23009">MAAEEEKRDPNLPGDAAPKGEPIEEAQGSPGDPDIVDETGTVEEGMDAPEANVPEDGGQEEVPVVPLSEFDAVSAERDQYLDALRRLKAEFDNSRKRQERERARILEAASEKLVQELLPVLDNLDRALESEGDIRAGVRATRDQLAEVLANEGLLPVASDGQPFDPNVHEAVMGQPSEEHEEGTVLQTFQRGYLLNGRAIRPAKVVVAKQV</sequence>
<comment type="subunit">
    <text evidence="3 10">Homodimer.</text>
</comment>
<evidence type="ECO:0000256" key="11">
    <source>
        <dbReference type="RuleBase" id="RU000639"/>
    </source>
</evidence>
<gene>
    <name evidence="10 15" type="primary">grpE</name>
    <name evidence="15" type="ORF">GBA63_06115</name>
</gene>
<keyword evidence="5 10" id="KW-0346">Stress response</keyword>
<evidence type="ECO:0000256" key="4">
    <source>
        <dbReference type="ARBA" id="ARBA00022490"/>
    </source>
</evidence>
<dbReference type="GO" id="GO:0051087">
    <property type="term" value="F:protein-folding chaperone binding"/>
    <property type="evidence" value="ECO:0007669"/>
    <property type="project" value="InterPro"/>
</dbReference>
<evidence type="ECO:0000256" key="3">
    <source>
        <dbReference type="ARBA" id="ARBA00011738"/>
    </source>
</evidence>
<dbReference type="AlphaFoldDB" id="A0A6G8Q750"/>
<dbReference type="CDD" id="cd00446">
    <property type="entry name" value="GrpE"/>
    <property type="match status" value="1"/>
</dbReference>
<accession>A0A6G8Q750</accession>
<feature type="coiled-coil region" evidence="13">
    <location>
        <begin position="70"/>
        <end position="116"/>
    </location>
</feature>
<evidence type="ECO:0000256" key="1">
    <source>
        <dbReference type="ARBA" id="ARBA00004496"/>
    </source>
</evidence>
<evidence type="ECO:0000256" key="6">
    <source>
        <dbReference type="ARBA" id="ARBA00023186"/>
    </source>
</evidence>
<dbReference type="GO" id="GO:0042803">
    <property type="term" value="F:protein homodimerization activity"/>
    <property type="evidence" value="ECO:0007669"/>
    <property type="project" value="InterPro"/>
</dbReference>
<evidence type="ECO:0000256" key="8">
    <source>
        <dbReference type="ARBA" id="ARBA00072274"/>
    </source>
</evidence>
<dbReference type="GO" id="GO:0051082">
    <property type="term" value="F:unfolded protein binding"/>
    <property type="evidence" value="ECO:0007669"/>
    <property type="project" value="TreeGrafter"/>
</dbReference>
<evidence type="ECO:0000256" key="2">
    <source>
        <dbReference type="ARBA" id="ARBA00009054"/>
    </source>
</evidence>
<evidence type="ECO:0000256" key="9">
    <source>
        <dbReference type="ARBA" id="ARBA00076414"/>
    </source>
</evidence>
<dbReference type="SUPFAM" id="SSF51064">
    <property type="entry name" value="Head domain of nucleotide exchange factor GrpE"/>
    <property type="match status" value="1"/>
</dbReference>
<evidence type="ECO:0000256" key="10">
    <source>
        <dbReference type="HAMAP-Rule" id="MF_01151"/>
    </source>
</evidence>
<evidence type="ECO:0000313" key="15">
    <source>
        <dbReference type="EMBL" id="QIN82273.1"/>
    </source>
</evidence>
<dbReference type="PRINTS" id="PR00773">
    <property type="entry name" value="GRPEPROTEIN"/>
</dbReference>
<dbReference type="FunFam" id="2.30.22.10:FF:000001">
    <property type="entry name" value="Protein GrpE"/>
    <property type="match status" value="1"/>
</dbReference>
<keyword evidence="16" id="KW-1185">Reference proteome</keyword>
<dbReference type="Proteomes" id="UP000501452">
    <property type="component" value="Chromosome"/>
</dbReference>
<dbReference type="GO" id="GO:0005737">
    <property type="term" value="C:cytoplasm"/>
    <property type="evidence" value="ECO:0007669"/>
    <property type="project" value="UniProtKB-SubCell"/>
</dbReference>
<name>A0A6G8Q750_9ACTN</name>
<proteinExistence type="inferred from homology"/>
<protein>
    <recommendedName>
        <fullName evidence="8 10">Protein GrpE</fullName>
    </recommendedName>
    <alternativeName>
        <fullName evidence="9 10">HSP-70 cofactor</fullName>
    </alternativeName>
</protein>
<reference evidence="15 16" key="1">
    <citation type="submission" date="2019-10" db="EMBL/GenBank/DDBJ databases">
        <title>Rubrobacter sp nov SCSIO 52090 isolated from a deep-sea sediment in the South China Sea.</title>
        <authorList>
            <person name="Chen R.W."/>
        </authorList>
    </citation>
    <scope>NUCLEOTIDE SEQUENCE [LARGE SCALE GENOMIC DNA]</scope>
    <source>
        <strain evidence="15 16">SCSIO 52909</strain>
    </source>
</reference>
<dbReference type="KEGG" id="rub:GBA63_06115"/>
<feature type="region of interest" description="Disordered" evidence="14">
    <location>
        <begin position="1"/>
        <end position="61"/>
    </location>
</feature>
<dbReference type="GO" id="GO:0000774">
    <property type="term" value="F:adenyl-nucleotide exchange factor activity"/>
    <property type="evidence" value="ECO:0007669"/>
    <property type="project" value="InterPro"/>
</dbReference>
<comment type="subcellular location">
    <subcellularLocation>
        <location evidence="1 10">Cytoplasm</location>
    </subcellularLocation>
</comment>
<evidence type="ECO:0000313" key="16">
    <source>
        <dbReference type="Proteomes" id="UP000501452"/>
    </source>
</evidence>
<comment type="similarity">
    <text evidence="2 10 12">Belongs to the GrpE family.</text>
</comment>
<dbReference type="PROSITE" id="PS01071">
    <property type="entry name" value="GRPE"/>
    <property type="match status" value="1"/>
</dbReference>
<dbReference type="InterPro" id="IPR009012">
    <property type="entry name" value="GrpE_head"/>
</dbReference>
<keyword evidence="4 10" id="KW-0963">Cytoplasm</keyword>
<dbReference type="HAMAP" id="MF_01151">
    <property type="entry name" value="GrpE"/>
    <property type="match status" value="1"/>
</dbReference>
<dbReference type="Gene3D" id="3.90.20.20">
    <property type="match status" value="1"/>
</dbReference>
<evidence type="ECO:0000256" key="13">
    <source>
        <dbReference type="SAM" id="Coils"/>
    </source>
</evidence>
<dbReference type="RefSeq" id="WP_166174459.1">
    <property type="nucleotide sequence ID" value="NZ_CP045119.1"/>
</dbReference>
<dbReference type="EMBL" id="CP045119">
    <property type="protein sequence ID" value="QIN82273.1"/>
    <property type="molecule type" value="Genomic_DNA"/>
</dbReference>
<dbReference type="PANTHER" id="PTHR21237">
    <property type="entry name" value="GRPE PROTEIN"/>
    <property type="match status" value="1"/>
</dbReference>
<evidence type="ECO:0000256" key="12">
    <source>
        <dbReference type="RuleBase" id="RU004478"/>
    </source>
</evidence>
<keyword evidence="6 10" id="KW-0143">Chaperone</keyword>
<keyword evidence="13" id="KW-0175">Coiled coil</keyword>